<proteinExistence type="predicted"/>
<evidence type="ECO:0000313" key="2">
    <source>
        <dbReference type="Proteomes" id="UP000028492"/>
    </source>
</evidence>
<dbReference type="RefSeq" id="WP_040133721.1">
    <property type="nucleotide sequence ID" value="NZ_CP008954.1"/>
</dbReference>
<reference evidence="1 2" key="1">
    <citation type="journal article" date="2014" name="J. Biotechnol.">
        <title>Complete genome sequence of the actinobacterium Amycolatopsis japonica MG417-CF17(T) (=DSM 44213T) producing (S,S)-N,N'-ethylenediaminedisuccinic acid.</title>
        <authorList>
            <person name="Stegmann E."/>
            <person name="Albersmeier A."/>
            <person name="Spohn M."/>
            <person name="Gert H."/>
            <person name="Weber T."/>
            <person name="Wohlleben W."/>
            <person name="Kalinowski J."/>
            <person name="Ruckert C."/>
        </authorList>
    </citation>
    <scope>NUCLEOTIDE SEQUENCE [LARGE SCALE GENOMIC DNA]</scope>
    <source>
        <strain evidence="2">MG417-CF17 (DSM 44213)</strain>
        <plasmid evidence="1">pAmyja1</plasmid>
    </source>
</reference>
<geneLocation type="plasmid" evidence="1 2">
    <name>pAmyja1</name>
</geneLocation>
<evidence type="ECO:0000313" key="1">
    <source>
        <dbReference type="EMBL" id="AIG81352.1"/>
    </source>
</evidence>
<accession>A0A075V4R3</accession>
<gene>
    <name evidence="1" type="ORF">AJAP_42925</name>
</gene>
<dbReference type="AlphaFoldDB" id="A0A075V4R3"/>
<dbReference type="Proteomes" id="UP000028492">
    <property type="component" value="Plasmid pAmyja1"/>
</dbReference>
<dbReference type="HOGENOM" id="CLU_1881401_0_0_11"/>
<protein>
    <submittedName>
        <fullName evidence="1">Uncharacterized protein</fullName>
    </submittedName>
</protein>
<sequence>MTAPAEPLLVDLIASAVKDDDRIMGTIEDFVGQRLRALAKLNDFRQDEPDPAGTILDEAIVQTAEVIARKLLAHGVFVMPGGFKPGQRVTIGPTVNLGGEILAPVDVLVRLDDGQKPLHLPPSALTLVDDQAANA</sequence>
<keyword evidence="2" id="KW-1185">Reference proteome</keyword>
<keyword evidence="1" id="KW-0614">Plasmid</keyword>
<dbReference type="KEGG" id="aja:AJAP_42925"/>
<organism evidence="1 2">
    <name type="scientific">Amycolatopsis japonica</name>
    <dbReference type="NCBI Taxonomy" id="208439"/>
    <lineage>
        <taxon>Bacteria</taxon>
        <taxon>Bacillati</taxon>
        <taxon>Actinomycetota</taxon>
        <taxon>Actinomycetes</taxon>
        <taxon>Pseudonocardiales</taxon>
        <taxon>Pseudonocardiaceae</taxon>
        <taxon>Amycolatopsis</taxon>
        <taxon>Amycolatopsis japonica group</taxon>
    </lineage>
</organism>
<name>A0A075V4R3_9PSEU</name>
<dbReference type="EMBL" id="CP008954">
    <property type="protein sequence ID" value="AIG81352.1"/>
    <property type="molecule type" value="Genomic_DNA"/>
</dbReference>